<evidence type="ECO:0000313" key="2">
    <source>
        <dbReference type="Proteomes" id="UP000760494"/>
    </source>
</evidence>
<name>A0A9Q9S123_FUSFU</name>
<dbReference type="EMBL" id="CABFJX010000395">
    <property type="protein sequence ID" value="VTT78831.1"/>
    <property type="molecule type" value="Genomic_DNA"/>
</dbReference>
<protein>
    <submittedName>
        <fullName evidence="1">Uncharacterized protein</fullName>
    </submittedName>
</protein>
<organism evidence="1 2">
    <name type="scientific">Fusarium fujikuroi</name>
    <name type="common">Bakanae and foot rot disease fungus</name>
    <name type="synonym">Gibberella fujikuroi</name>
    <dbReference type="NCBI Taxonomy" id="5127"/>
    <lineage>
        <taxon>Eukaryota</taxon>
        <taxon>Fungi</taxon>
        <taxon>Dikarya</taxon>
        <taxon>Ascomycota</taxon>
        <taxon>Pezizomycotina</taxon>
        <taxon>Sordariomycetes</taxon>
        <taxon>Hypocreomycetidae</taxon>
        <taxon>Hypocreales</taxon>
        <taxon>Nectriaceae</taxon>
        <taxon>Fusarium</taxon>
        <taxon>Fusarium fujikuroi species complex</taxon>
    </lineage>
</organism>
<proteinExistence type="predicted"/>
<evidence type="ECO:0000313" key="1">
    <source>
        <dbReference type="EMBL" id="VTT78831.1"/>
    </source>
</evidence>
<comment type="caution">
    <text evidence="1">The sequence shown here is derived from an EMBL/GenBank/DDBJ whole genome shotgun (WGS) entry which is preliminary data.</text>
</comment>
<gene>
    <name evidence="1" type="ORF">C2S_11248</name>
</gene>
<dbReference type="AlphaFoldDB" id="A0A9Q9S123"/>
<accession>A0A9Q9S123</accession>
<sequence length="114" mass="12470">MNFSDTIDVAHGTLTSQVQIADISFLLLEDRGFPVSIWFDLRPQPGKTVYFYQQIASSFYPASTLSFTFSPPYAAVAPDALMGGIAVYAADRLGKLEAGFNFYAKLVLSISSML</sequence>
<reference evidence="1" key="1">
    <citation type="submission" date="2019-05" db="EMBL/GenBank/DDBJ databases">
        <authorList>
            <person name="Piombo E."/>
        </authorList>
    </citation>
    <scope>NUCLEOTIDE SEQUENCE</scope>
    <source>
        <strain evidence="1">C2S</strain>
    </source>
</reference>
<dbReference type="Proteomes" id="UP000760494">
    <property type="component" value="Unassembled WGS sequence"/>
</dbReference>